<evidence type="ECO:0000256" key="3">
    <source>
        <dbReference type="ARBA" id="ARBA00022989"/>
    </source>
</evidence>
<dbReference type="InterPro" id="IPR007016">
    <property type="entry name" value="O-antigen_ligase-rel_domated"/>
</dbReference>
<feature type="transmembrane region" description="Helical" evidence="5">
    <location>
        <begin position="112"/>
        <end position="136"/>
    </location>
</feature>
<evidence type="ECO:0000256" key="1">
    <source>
        <dbReference type="ARBA" id="ARBA00004141"/>
    </source>
</evidence>
<evidence type="ECO:0000256" key="4">
    <source>
        <dbReference type="ARBA" id="ARBA00023136"/>
    </source>
</evidence>
<keyword evidence="2 5" id="KW-0812">Transmembrane</keyword>
<dbReference type="Pfam" id="PF04932">
    <property type="entry name" value="Wzy_C"/>
    <property type="match status" value="1"/>
</dbReference>
<feature type="transmembrane region" description="Helical" evidence="5">
    <location>
        <begin position="240"/>
        <end position="260"/>
    </location>
</feature>
<comment type="subcellular location">
    <subcellularLocation>
        <location evidence="1">Membrane</location>
        <topology evidence="1">Multi-pass membrane protein</topology>
    </subcellularLocation>
</comment>
<feature type="transmembrane region" description="Helical" evidence="5">
    <location>
        <begin position="83"/>
        <end position="100"/>
    </location>
</feature>
<dbReference type="Proteomes" id="UP001597532">
    <property type="component" value="Unassembled WGS sequence"/>
</dbReference>
<feature type="transmembrane region" description="Helical" evidence="5">
    <location>
        <begin position="272"/>
        <end position="291"/>
    </location>
</feature>
<keyword evidence="7" id="KW-0436">Ligase</keyword>
<feature type="transmembrane region" description="Helical" evidence="5">
    <location>
        <begin position="27"/>
        <end position="45"/>
    </location>
</feature>
<accession>A0ABW5VFT4</accession>
<dbReference type="InterPro" id="IPR051533">
    <property type="entry name" value="WaaL-like"/>
</dbReference>
<dbReference type="PANTHER" id="PTHR37422:SF13">
    <property type="entry name" value="LIPOPOLYSACCHARIDE BIOSYNTHESIS PROTEIN PA4999-RELATED"/>
    <property type="match status" value="1"/>
</dbReference>
<keyword evidence="8" id="KW-1185">Reference proteome</keyword>
<evidence type="ECO:0000256" key="5">
    <source>
        <dbReference type="SAM" id="Phobius"/>
    </source>
</evidence>
<dbReference type="GO" id="GO:0016874">
    <property type="term" value="F:ligase activity"/>
    <property type="evidence" value="ECO:0007669"/>
    <property type="project" value="UniProtKB-KW"/>
</dbReference>
<name>A0ABW5VFT4_9FLAO</name>
<dbReference type="RefSeq" id="WP_370671475.1">
    <property type="nucleotide sequence ID" value="NZ_CP166679.1"/>
</dbReference>
<feature type="transmembrane region" description="Helical" evidence="5">
    <location>
        <begin position="151"/>
        <end position="169"/>
    </location>
</feature>
<dbReference type="PANTHER" id="PTHR37422">
    <property type="entry name" value="TEICHURONIC ACID BIOSYNTHESIS PROTEIN TUAE"/>
    <property type="match status" value="1"/>
</dbReference>
<protein>
    <submittedName>
        <fullName evidence="7">O-antigen ligase family protein</fullName>
    </submittedName>
</protein>
<keyword evidence="4 5" id="KW-0472">Membrane</keyword>
<gene>
    <name evidence="7" type="ORF">ACFS1K_12365</name>
</gene>
<keyword evidence="3 5" id="KW-1133">Transmembrane helix</keyword>
<dbReference type="EMBL" id="JBHUOK010000030">
    <property type="protein sequence ID" value="MFD2790558.1"/>
    <property type="molecule type" value="Genomic_DNA"/>
</dbReference>
<comment type="caution">
    <text evidence="7">The sequence shown here is derived from an EMBL/GenBank/DDBJ whole genome shotgun (WGS) entry which is preliminary data.</text>
</comment>
<sequence length="322" mass="36961">MIVIGLLFFSISSIVNDKYIPEETKDFIMFIIKYFITVICGYELLKNTTTREITLFLCLGALTILMQILLFNNPLIDYGRYSGFYLNPNVAGFICLVGYGMSFANQNKNFRLFLQIVFTIMGLLTFSRTFILLWLLTNLISIKIDIKNSRVLLYGFGLLTAFVIFGEFLPVKNPRLDQMSAILKGEKVKTTEINEDSRTETWSLYYDALLDHPILGNGYNSFSGESSISSVGVHNSFLKIWGEAGIFVFILFIIMYLLMIKQSLQLFEESPHLFLIVIAVILFLTTNHNFFDNGYILFISMWIQAEISKHKIEEQSTEIISE</sequence>
<evidence type="ECO:0000259" key="6">
    <source>
        <dbReference type="Pfam" id="PF04932"/>
    </source>
</evidence>
<reference evidence="8" key="1">
    <citation type="journal article" date="2019" name="Int. J. Syst. Evol. Microbiol.">
        <title>The Global Catalogue of Microorganisms (GCM) 10K type strain sequencing project: providing services to taxonomists for standard genome sequencing and annotation.</title>
        <authorList>
            <consortium name="The Broad Institute Genomics Platform"/>
            <consortium name="The Broad Institute Genome Sequencing Center for Infectious Disease"/>
            <person name="Wu L."/>
            <person name="Ma J."/>
        </authorList>
    </citation>
    <scope>NUCLEOTIDE SEQUENCE [LARGE SCALE GENOMIC DNA]</scope>
    <source>
        <strain evidence="8">KCTC 52924</strain>
    </source>
</reference>
<evidence type="ECO:0000313" key="7">
    <source>
        <dbReference type="EMBL" id="MFD2790558.1"/>
    </source>
</evidence>
<proteinExistence type="predicted"/>
<feature type="domain" description="O-antigen ligase-related" evidence="6">
    <location>
        <begin position="116"/>
        <end position="253"/>
    </location>
</feature>
<evidence type="ECO:0000313" key="8">
    <source>
        <dbReference type="Proteomes" id="UP001597532"/>
    </source>
</evidence>
<organism evidence="7 8">
    <name type="scientific">Arenibacter antarcticus</name>
    <dbReference type="NCBI Taxonomy" id="2040469"/>
    <lineage>
        <taxon>Bacteria</taxon>
        <taxon>Pseudomonadati</taxon>
        <taxon>Bacteroidota</taxon>
        <taxon>Flavobacteriia</taxon>
        <taxon>Flavobacteriales</taxon>
        <taxon>Flavobacteriaceae</taxon>
        <taxon>Arenibacter</taxon>
    </lineage>
</organism>
<evidence type="ECO:0000256" key="2">
    <source>
        <dbReference type="ARBA" id="ARBA00022692"/>
    </source>
</evidence>
<feature type="transmembrane region" description="Helical" evidence="5">
    <location>
        <begin position="52"/>
        <end position="71"/>
    </location>
</feature>